<protein>
    <submittedName>
        <fullName evidence="3">PAS domain-containing protein</fullName>
    </submittedName>
</protein>
<organism evidence="3 4">
    <name type="scientific">Hymenobacter setariae</name>
    <dbReference type="NCBI Taxonomy" id="2594794"/>
    <lineage>
        <taxon>Bacteria</taxon>
        <taxon>Pseudomonadati</taxon>
        <taxon>Bacteroidota</taxon>
        <taxon>Cytophagia</taxon>
        <taxon>Cytophagales</taxon>
        <taxon>Hymenobacteraceae</taxon>
        <taxon>Hymenobacter</taxon>
    </lineage>
</organism>
<evidence type="ECO:0000313" key="4">
    <source>
        <dbReference type="Proteomes" id="UP000317624"/>
    </source>
</evidence>
<dbReference type="OrthoDB" id="319881at2"/>
<name>A0A558BVT5_9BACT</name>
<proteinExistence type="predicted"/>
<evidence type="ECO:0000313" key="3">
    <source>
        <dbReference type="EMBL" id="TVT40609.1"/>
    </source>
</evidence>
<dbReference type="Pfam" id="PF08448">
    <property type="entry name" value="PAS_4"/>
    <property type="match status" value="1"/>
</dbReference>
<feature type="domain" description="PAS fold-4" evidence="2">
    <location>
        <begin position="31"/>
        <end position="144"/>
    </location>
</feature>
<accession>A0A558BVT5</accession>
<dbReference type="EMBL" id="VMRJ01000003">
    <property type="protein sequence ID" value="TVT40609.1"/>
    <property type="molecule type" value="Genomic_DNA"/>
</dbReference>
<reference evidence="3 4" key="1">
    <citation type="submission" date="2019-07" db="EMBL/GenBank/DDBJ databases">
        <title>Hymenobacter sp. straun FUR1 Genome sequencing and assembly.</title>
        <authorList>
            <person name="Chhetri G."/>
        </authorList>
    </citation>
    <scope>NUCLEOTIDE SEQUENCE [LARGE SCALE GENOMIC DNA]</scope>
    <source>
        <strain evidence="3 4">Fur1</strain>
    </source>
</reference>
<dbReference type="InterPro" id="IPR013656">
    <property type="entry name" value="PAS_4"/>
</dbReference>
<dbReference type="RefSeq" id="WP_144848801.1">
    <property type="nucleotide sequence ID" value="NZ_VMRJ01000003.1"/>
</dbReference>
<dbReference type="Proteomes" id="UP000317624">
    <property type="component" value="Unassembled WGS sequence"/>
</dbReference>
<evidence type="ECO:0000259" key="2">
    <source>
        <dbReference type="Pfam" id="PF08448"/>
    </source>
</evidence>
<dbReference type="InterPro" id="IPR035965">
    <property type="entry name" value="PAS-like_dom_sf"/>
</dbReference>
<feature type="coiled-coil region" evidence="1">
    <location>
        <begin position="148"/>
        <end position="189"/>
    </location>
</feature>
<comment type="caution">
    <text evidence="3">The sequence shown here is derived from an EMBL/GenBank/DDBJ whole genome shotgun (WGS) entry which is preliminary data.</text>
</comment>
<dbReference type="AlphaFoldDB" id="A0A558BVT5"/>
<evidence type="ECO:0000256" key="1">
    <source>
        <dbReference type="SAM" id="Coils"/>
    </source>
</evidence>
<sequence length="364" mass="40759">MTSPHETVAPLQAAATEMLRQRAQARLERFFQQAPSPICILDGPEFVYELVNPAYQRLFPGRHLLGKPLLAALPELADQAIPGILRQVYETGETFEGRELLVPLAPADNGQVEDMYFNFTYQARYNEDNHIDGILVFANDVTDQVLSRQAVERINRDLEARVAERTQQVRAAQADAEAQRKRLHDLLMQAPALICYFEGPEHVFRLVNPLYQQLVGDRHIQGLPISQAMPELTGQPIFGLLDEVYRTGKSFYANEMLVQLDHANTGTLGNNYYNFVYQATRNGAGDIDGILVFAFEVTTQVVSRQKLEKSEQHLQMLNQQLVAINTEVWAANAEIQSMNEALAKLPPLTPVASAPSNPPLTAHD</sequence>
<dbReference type="SUPFAM" id="SSF55785">
    <property type="entry name" value="PYP-like sensor domain (PAS domain)"/>
    <property type="match status" value="1"/>
</dbReference>
<keyword evidence="1" id="KW-0175">Coiled coil</keyword>
<gene>
    <name evidence="3" type="ORF">FNT36_14160</name>
</gene>
<dbReference type="Gene3D" id="3.30.450.20">
    <property type="entry name" value="PAS domain"/>
    <property type="match status" value="2"/>
</dbReference>
<keyword evidence="4" id="KW-1185">Reference proteome</keyword>